<keyword evidence="3" id="KW-1185">Reference proteome</keyword>
<proteinExistence type="predicted"/>
<evidence type="ECO:0000313" key="2">
    <source>
        <dbReference type="EMBL" id="SDZ92882.1"/>
    </source>
</evidence>
<dbReference type="PANTHER" id="PTHR35813:SF1">
    <property type="entry name" value="INNER MEMBRANE PROTEIN YBAN"/>
    <property type="match status" value="1"/>
</dbReference>
<dbReference type="Pfam" id="PF04304">
    <property type="entry name" value="DUF454"/>
    <property type="match status" value="1"/>
</dbReference>
<dbReference type="PANTHER" id="PTHR35813">
    <property type="entry name" value="INNER MEMBRANE PROTEIN YBAN"/>
    <property type="match status" value="1"/>
</dbReference>
<reference evidence="3" key="1">
    <citation type="submission" date="2016-10" db="EMBL/GenBank/DDBJ databases">
        <authorList>
            <person name="Varghese N."/>
            <person name="Submissions S."/>
        </authorList>
    </citation>
    <scope>NUCLEOTIDE SEQUENCE [LARGE SCALE GENOMIC DNA]</scope>
    <source>
        <strain evidence="3">CGMCC 1.10657</strain>
    </source>
</reference>
<evidence type="ECO:0000256" key="1">
    <source>
        <dbReference type="SAM" id="Phobius"/>
    </source>
</evidence>
<dbReference type="EMBL" id="FNQO01000001">
    <property type="protein sequence ID" value="SDZ92882.1"/>
    <property type="molecule type" value="Genomic_DNA"/>
</dbReference>
<name>A0A1H3X2M6_9GAMM</name>
<dbReference type="STRING" id="658218.SAMN05216562_1258"/>
<dbReference type="Proteomes" id="UP000198658">
    <property type="component" value="Unassembled WGS sequence"/>
</dbReference>
<keyword evidence="1" id="KW-0472">Membrane</keyword>
<evidence type="ECO:0000313" key="3">
    <source>
        <dbReference type="Proteomes" id="UP000198658"/>
    </source>
</evidence>
<organism evidence="2 3">
    <name type="scientific">Microbulbifer marinus</name>
    <dbReference type="NCBI Taxonomy" id="658218"/>
    <lineage>
        <taxon>Bacteria</taxon>
        <taxon>Pseudomonadati</taxon>
        <taxon>Pseudomonadota</taxon>
        <taxon>Gammaproteobacteria</taxon>
        <taxon>Cellvibrionales</taxon>
        <taxon>Microbulbiferaceae</taxon>
        <taxon>Microbulbifer</taxon>
    </lineage>
</organism>
<dbReference type="InterPro" id="IPR007401">
    <property type="entry name" value="DUF454"/>
</dbReference>
<sequence>MSFGGGRKNRYRHLYLLLAWCCLLLAVLGAILPLLPVTPFLLSSLWLSVKAESGLADWLLNHRRFGPPIRQWQRERSLSLATKRLVVAMLLANWVVLLLIGAGPAVLALTGLVFCGVILFICRIPTAARDRAAGAVSNRRKLATEQE</sequence>
<dbReference type="GO" id="GO:0005886">
    <property type="term" value="C:plasma membrane"/>
    <property type="evidence" value="ECO:0007669"/>
    <property type="project" value="TreeGrafter"/>
</dbReference>
<evidence type="ECO:0008006" key="4">
    <source>
        <dbReference type="Google" id="ProtNLM"/>
    </source>
</evidence>
<dbReference type="AlphaFoldDB" id="A0A1H3X2M6"/>
<accession>A0A1H3X2M6</accession>
<keyword evidence="1" id="KW-1133">Transmembrane helix</keyword>
<feature type="transmembrane region" description="Helical" evidence="1">
    <location>
        <begin position="106"/>
        <end position="124"/>
    </location>
</feature>
<gene>
    <name evidence="2" type="ORF">SAMN05216562_1258</name>
</gene>
<keyword evidence="1" id="KW-0812">Transmembrane</keyword>
<protein>
    <recommendedName>
        <fullName evidence="4">Inner membrane protein</fullName>
    </recommendedName>
</protein>